<name>A0A8J7GSL4_9ACTN</name>
<protein>
    <submittedName>
        <fullName evidence="1">Uncharacterized membrane protein YsdA (DUF1294 family)</fullName>
    </submittedName>
</protein>
<dbReference type="PROSITE" id="PS51257">
    <property type="entry name" value="PROKAR_LIPOPROTEIN"/>
    <property type="match status" value="1"/>
</dbReference>
<dbReference type="EMBL" id="JADOUF010000001">
    <property type="protein sequence ID" value="MBG6136291.1"/>
    <property type="molecule type" value="Genomic_DNA"/>
</dbReference>
<accession>A0A8J7GSL4</accession>
<dbReference type="RefSeq" id="WP_197003286.1">
    <property type="nucleotide sequence ID" value="NZ_BONS01000036.1"/>
</dbReference>
<evidence type="ECO:0000313" key="1">
    <source>
        <dbReference type="EMBL" id="MBG6136291.1"/>
    </source>
</evidence>
<comment type="caution">
    <text evidence="1">The sequence shown here is derived from an EMBL/GenBank/DDBJ whole genome shotgun (WGS) entry which is preliminary data.</text>
</comment>
<reference evidence="1" key="1">
    <citation type="submission" date="2020-11" db="EMBL/GenBank/DDBJ databases">
        <title>Sequencing the genomes of 1000 actinobacteria strains.</title>
        <authorList>
            <person name="Klenk H.-P."/>
        </authorList>
    </citation>
    <scope>NUCLEOTIDE SEQUENCE</scope>
    <source>
        <strain evidence="1">DSM 45356</strain>
    </source>
</reference>
<keyword evidence="2" id="KW-1185">Reference proteome</keyword>
<dbReference type="AlphaFoldDB" id="A0A8J7GSL4"/>
<organism evidence="1 2">
    <name type="scientific">Longispora fulva</name>
    <dbReference type="NCBI Taxonomy" id="619741"/>
    <lineage>
        <taxon>Bacteria</taxon>
        <taxon>Bacillati</taxon>
        <taxon>Actinomycetota</taxon>
        <taxon>Actinomycetes</taxon>
        <taxon>Micromonosporales</taxon>
        <taxon>Micromonosporaceae</taxon>
        <taxon>Longispora</taxon>
    </lineage>
</organism>
<evidence type="ECO:0000313" key="2">
    <source>
        <dbReference type="Proteomes" id="UP000622552"/>
    </source>
</evidence>
<sequence>MSRSITTDSQRRWRVLFVALFLAALAAGCVGAVYWAVTSRAHTEAPR</sequence>
<dbReference type="Proteomes" id="UP000622552">
    <property type="component" value="Unassembled WGS sequence"/>
</dbReference>
<proteinExistence type="predicted"/>
<gene>
    <name evidence="1" type="ORF">IW245_002485</name>
</gene>